<dbReference type="PANTHER" id="PTHR43883">
    <property type="entry name" value="SLR0207 PROTEIN"/>
    <property type="match status" value="1"/>
</dbReference>
<name>A0A9X2P8B3_9BACT</name>
<comment type="caution">
    <text evidence="1">The sequence shown here is derived from an EMBL/GenBank/DDBJ whole genome shotgun (WGS) entry which is preliminary data.</text>
</comment>
<dbReference type="Proteomes" id="UP001142175">
    <property type="component" value="Unassembled WGS sequence"/>
</dbReference>
<evidence type="ECO:0008006" key="3">
    <source>
        <dbReference type="Google" id="ProtNLM"/>
    </source>
</evidence>
<keyword evidence="2" id="KW-1185">Reference proteome</keyword>
<evidence type="ECO:0000313" key="2">
    <source>
        <dbReference type="Proteomes" id="UP001142175"/>
    </source>
</evidence>
<reference evidence="1" key="1">
    <citation type="submission" date="2022-08" db="EMBL/GenBank/DDBJ databases">
        <authorList>
            <person name="Zhang D."/>
        </authorList>
    </citation>
    <scope>NUCLEOTIDE SEQUENCE</scope>
    <source>
        <strain evidence="1">XJ19-11</strain>
    </source>
</reference>
<dbReference type="RefSeq" id="WP_258424544.1">
    <property type="nucleotide sequence ID" value="NZ_JANSUY010000017.1"/>
</dbReference>
<dbReference type="InterPro" id="IPR052732">
    <property type="entry name" value="Cell-binding_unc_protein"/>
</dbReference>
<sequence>MERQEVKELMDKGTFEERPIHGALEETNISWVILSRSHAFKIKKSIKLSFLDYSTLELRKKYCEKELVLNRRFSPIYLSVQPIFLLSDNWSIGEGQGEIKDYAVCMKRMQSQKRMDVLLKQNKVSPSSISLLANQVAEFHKKAEIITKDHNQEQAMGIFNDLNSVQEVVYKEFGRDYLEIIPKLISWSDRFLETHGKRLLERSWEGFIRDVHGDLHSGNIFLYQNPIIFDCIEFRDEFRQIDVLYEIAFFCMDLEFYGRKDLSDLFFESYSKILKCCPKEEDLTIFLYYKSLRANVRAKVFLLNSLSEQNQEKRTQELAKGKKYLDLAMEYRRNLLETLSKI</sequence>
<dbReference type="AlphaFoldDB" id="A0A9X2P8B3"/>
<dbReference type="PANTHER" id="PTHR43883:SF1">
    <property type="entry name" value="GLUCONOKINASE"/>
    <property type="match status" value="1"/>
</dbReference>
<dbReference type="EMBL" id="JANSUY010000017">
    <property type="protein sequence ID" value="MCR9016696.1"/>
    <property type="molecule type" value="Genomic_DNA"/>
</dbReference>
<proteinExistence type="predicted"/>
<dbReference type="InterPro" id="IPR011009">
    <property type="entry name" value="Kinase-like_dom_sf"/>
</dbReference>
<accession>A0A9X2P8B3</accession>
<organism evidence="1 2">
    <name type="scientific">Aquiflexum gelatinilyticum</name>
    <dbReference type="NCBI Taxonomy" id="2961943"/>
    <lineage>
        <taxon>Bacteria</taxon>
        <taxon>Pseudomonadati</taxon>
        <taxon>Bacteroidota</taxon>
        <taxon>Cytophagia</taxon>
        <taxon>Cytophagales</taxon>
        <taxon>Cyclobacteriaceae</taxon>
        <taxon>Aquiflexum</taxon>
    </lineage>
</organism>
<gene>
    <name evidence="1" type="ORF">NU887_16795</name>
</gene>
<dbReference type="SUPFAM" id="SSF56112">
    <property type="entry name" value="Protein kinase-like (PK-like)"/>
    <property type="match status" value="1"/>
</dbReference>
<protein>
    <recommendedName>
        <fullName evidence="3">Aminoglycoside phosphotransferase domain-containing protein</fullName>
    </recommendedName>
</protein>
<evidence type="ECO:0000313" key="1">
    <source>
        <dbReference type="EMBL" id="MCR9016696.1"/>
    </source>
</evidence>